<dbReference type="AlphaFoldDB" id="A0AAW9TZY2"/>
<dbReference type="RefSeq" id="WP_127508838.1">
    <property type="nucleotide sequence ID" value="NZ_BJNJ01000009.1"/>
</dbReference>
<sequence length="107" mass="11730">MSSIASCSCGRGDSLWSASPLIRRATATVALELLRGSLAAAGPGLPTKVTRLASLPLSALCCRSWLFRKRMLLKFSFFWLQKCQIDFIAEQFGGGAFFSFHFHLKAV</sequence>
<evidence type="ECO:0000313" key="2">
    <source>
        <dbReference type="Proteomes" id="UP000429484"/>
    </source>
</evidence>
<protein>
    <submittedName>
        <fullName evidence="1">Uncharacterized protein</fullName>
    </submittedName>
</protein>
<dbReference type="EMBL" id="WISR01000245">
    <property type="protein sequence ID" value="MQW36882.1"/>
    <property type="molecule type" value="Genomic_DNA"/>
</dbReference>
<proteinExistence type="predicted"/>
<accession>A0AAW9TZY2</accession>
<evidence type="ECO:0000313" key="1">
    <source>
        <dbReference type="EMBL" id="MQW36882.1"/>
    </source>
</evidence>
<gene>
    <name evidence="1" type="ORF">GHK53_30020</name>
</gene>
<name>A0AAW9TZY2_RHIML</name>
<reference evidence="1 2" key="1">
    <citation type="journal article" date="2013" name="Genome Biol.">
        <title>Comparative genomics of the core and accessory genomes of 48 Sinorhizobium strains comprising five genospecies.</title>
        <authorList>
            <person name="Sugawara M."/>
            <person name="Epstein B."/>
            <person name="Badgley B.D."/>
            <person name="Unno T."/>
            <person name="Xu L."/>
            <person name="Reese J."/>
            <person name="Gyaneshwar P."/>
            <person name="Denny R."/>
            <person name="Mudge J."/>
            <person name="Bharti A.K."/>
            <person name="Farmer A.D."/>
            <person name="May G.D."/>
            <person name="Woodward J.E."/>
            <person name="Medigue C."/>
            <person name="Vallenet D."/>
            <person name="Lajus A."/>
            <person name="Rouy Z."/>
            <person name="Martinez-Vaz B."/>
            <person name="Tiffin P."/>
            <person name="Young N.D."/>
            <person name="Sadowsky M.J."/>
        </authorList>
    </citation>
    <scope>NUCLEOTIDE SEQUENCE [LARGE SCALE GENOMIC DNA]</scope>
    <source>
        <strain evidence="1 2">N6B1</strain>
    </source>
</reference>
<organism evidence="1 2">
    <name type="scientific">Rhizobium meliloti</name>
    <name type="common">Ensifer meliloti</name>
    <name type="synonym">Sinorhizobium meliloti</name>
    <dbReference type="NCBI Taxonomy" id="382"/>
    <lineage>
        <taxon>Bacteria</taxon>
        <taxon>Pseudomonadati</taxon>
        <taxon>Pseudomonadota</taxon>
        <taxon>Alphaproteobacteria</taxon>
        <taxon>Hyphomicrobiales</taxon>
        <taxon>Rhizobiaceae</taxon>
        <taxon>Sinorhizobium/Ensifer group</taxon>
        <taxon>Sinorhizobium</taxon>
    </lineage>
</organism>
<comment type="caution">
    <text evidence="1">The sequence shown here is derived from an EMBL/GenBank/DDBJ whole genome shotgun (WGS) entry which is preliminary data.</text>
</comment>
<dbReference type="Proteomes" id="UP000429484">
    <property type="component" value="Unassembled WGS sequence"/>
</dbReference>